<evidence type="ECO:0008006" key="3">
    <source>
        <dbReference type="Google" id="ProtNLM"/>
    </source>
</evidence>
<gene>
    <name evidence="1" type="ORF">CYJ25_00895</name>
</gene>
<protein>
    <recommendedName>
        <fullName evidence="3">Glycosidase</fullName>
    </recommendedName>
</protein>
<reference evidence="1 2" key="1">
    <citation type="submission" date="2017-12" db="EMBL/GenBank/DDBJ databases">
        <title>Phylogenetic diversity of female urinary microbiome.</title>
        <authorList>
            <person name="Thomas-White K."/>
            <person name="Wolfe A.J."/>
        </authorList>
    </citation>
    <scope>NUCLEOTIDE SEQUENCE [LARGE SCALE GENOMIC DNA]</scope>
    <source>
        <strain evidence="1 2">UMB0250</strain>
    </source>
</reference>
<evidence type="ECO:0000313" key="1">
    <source>
        <dbReference type="EMBL" id="PKY66834.1"/>
    </source>
</evidence>
<dbReference type="AlphaFoldDB" id="A0A2I1I6T3"/>
<name>A0A2I1I6T3_9ACTO</name>
<accession>A0A2I1I6T3</accession>
<comment type="caution">
    <text evidence="1">The sequence shown here is derived from an EMBL/GenBank/DDBJ whole genome shotgun (WGS) entry which is preliminary data.</text>
</comment>
<dbReference type="Proteomes" id="UP000234545">
    <property type="component" value="Unassembled WGS sequence"/>
</dbReference>
<dbReference type="OrthoDB" id="3249131at2"/>
<proteinExistence type="predicted"/>
<dbReference type="EMBL" id="PKKJ01000001">
    <property type="protein sequence ID" value="PKY66834.1"/>
    <property type="molecule type" value="Genomic_DNA"/>
</dbReference>
<evidence type="ECO:0000313" key="2">
    <source>
        <dbReference type="Proteomes" id="UP000234545"/>
    </source>
</evidence>
<sequence>MQHHEPRPHAVRTLLVHRSRRGPSPWWHSCALATIPTPLSADNVAQISGDALALHNAGFDTVLVTVNDPVLLVHPSSPLPEFIHQLKARHQRVIVRIPNETFVSLGVRGADMENRVTTLLLRTRGALNAGADGVDLGVCAEEYEDSPVRRALARERFTSLVRQVEAECATFDSQPIVTARLSGFDTPAIVSHLEDEWFHHLHDDALLTASFDAPSLELVVSDSLSIRDRIGAVAPWNVDCLPADRQSDTDRALTLLALGLPGVFHGRLREESVVEQVSAASYIRTALALRSERKLGTHALGVLHGLEWARPDTLVYLNSDVMIVVNTADQPLALPPGSQILVASSQGSDGVVAPRSCAWVSVARIQPAPTAEFSD</sequence>
<dbReference type="RefSeq" id="WP_101627342.1">
    <property type="nucleotide sequence ID" value="NZ_PKKJ01000001.1"/>
</dbReference>
<organism evidence="1 2">
    <name type="scientific">Schaalia turicensis</name>
    <dbReference type="NCBI Taxonomy" id="131111"/>
    <lineage>
        <taxon>Bacteria</taxon>
        <taxon>Bacillati</taxon>
        <taxon>Actinomycetota</taxon>
        <taxon>Actinomycetes</taxon>
        <taxon>Actinomycetales</taxon>
        <taxon>Actinomycetaceae</taxon>
        <taxon>Schaalia</taxon>
    </lineage>
</organism>